<dbReference type="GO" id="GO:0043590">
    <property type="term" value="C:bacterial nucleoid"/>
    <property type="evidence" value="ECO:0007669"/>
    <property type="project" value="TreeGrafter"/>
</dbReference>
<evidence type="ECO:0000256" key="5">
    <source>
        <dbReference type="ARBA" id="ARBA00023172"/>
    </source>
</evidence>
<evidence type="ECO:0000256" key="3">
    <source>
        <dbReference type="ARBA" id="ARBA00021310"/>
    </source>
</evidence>
<comment type="function">
    <text evidence="1 8">Involved in DNA repair and RecF pathway recombination.</text>
</comment>
<accession>A0AAV3TW37</accession>
<keyword evidence="11" id="KW-1185">Reference proteome</keyword>
<dbReference type="NCBIfam" id="TIGR00613">
    <property type="entry name" value="reco"/>
    <property type="match status" value="1"/>
</dbReference>
<dbReference type="RefSeq" id="WP_345415211.1">
    <property type="nucleotide sequence ID" value="NZ_AP031496.1"/>
</dbReference>
<dbReference type="Gene3D" id="1.20.1440.120">
    <property type="entry name" value="Recombination protein O, C-terminal domain"/>
    <property type="match status" value="1"/>
</dbReference>
<dbReference type="AlphaFoldDB" id="A0AAV3TW37"/>
<evidence type="ECO:0000256" key="8">
    <source>
        <dbReference type="HAMAP-Rule" id="MF_00201"/>
    </source>
</evidence>
<dbReference type="InterPro" id="IPR012340">
    <property type="entry name" value="NA-bd_OB-fold"/>
</dbReference>
<dbReference type="HAMAP" id="MF_00201">
    <property type="entry name" value="RecO"/>
    <property type="match status" value="1"/>
</dbReference>
<dbReference type="PANTHER" id="PTHR33991:SF1">
    <property type="entry name" value="DNA REPAIR PROTEIN RECO"/>
    <property type="match status" value="1"/>
</dbReference>
<evidence type="ECO:0000256" key="7">
    <source>
        <dbReference type="ARBA" id="ARBA00033409"/>
    </source>
</evidence>
<evidence type="ECO:0000256" key="1">
    <source>
        <dbReference type="ARBA" id="ARBA00003065"/>
    </source>
</evidence>
<dbReference type="PANTHER" id="PTHR33991">
    <property type="entry name" value="DNA REPAIR PROTEIN RECO"/>
    <property type="match status" value="1"/>
</dbReference>
<keyword evidence="5 8" id="KW-0233">DNA recombination</keyword>
<dbReference type="GO" id="GO:0006310">
    <property type="term" value="P:DNA recombination"/>
    <property type="evidence" value="ECO:0007669"/>
    <property type="project" value="UniProtKB-UniRule"/>
</dbReference>
<dbReference type="InterPro" id="IPR022572">
    <property type="entry name" value="DNA_rep/recomb_RecO_N"/>
</dbReference>
<dbReference type="Proteomes" id="UP001409585">
    <property type="component" value="Unassembled WGS sequence"/>
</dbReference>
<dbReference type="Pfam" id="PF02565">
    <property type="entry name" value="RecO_C"/>
    <property type="match status" value="1"/>
</dbReference>
<sequence>MNPKDNFQPAYVIHSRPYRETSLLVDFLTANYGRVSVVVRGARRSQKKRSIYQPFAPMQVTWSGNSQLKTLRNSELAGMSTQLKGKRLYSGLYLNELLYRLLQPEEPAPALFAGYMRALGDLAQAADDLSELASLRRFELRLLDELGYGVDYTRDGQTGAVIAANARYGFLLNVGFVADPYQGDIPGHLLAAIAQGNWQTDQLAILKRVNRSILDSLLGPKPLHSRSLYLATMPPSST</sequence>
<feature type="domain" description="DNA replication/recombination mediator RecO N-terminal" evidence="9">
    <location>
        <begin position="8"/>
        <end position="77"/>
    </location>
</feature>
<reference evidence="11" key="1">
    <citation type="journal article" date="2019" name="Int. J. Syst. Evol. Microbiol.">
        <title>The Global Catalogue of Microorganisms (GCM) 10K type strain sequencing project: providing services to taxonomists for standard genome sequencing and annotation.</title>
        <authorList>
            <consortium name="The Broad Institute Genomics Platform"/>
            <consortium name="The Broad Institute Genome Sequencing Center for Infectious Disease"/>
            <person name="Wu L."/>
            <person name="Ma J."/>
        </authorList>
    </citation>
    <scope>NUCLEOTIDE SEQUENCE [LARGE SCALE GENOMIC DNA]</scope>
    <source>
        <strain evidence="11">JCM 19134</strain>
    </source>
</reference>
<organism evidence="10 11">
    <name type="scientific">Halioxenophilus aromaticivorans</name>
    <dbReference type="NCBI Taxonomy" id="1306992"/>
    <lineage>
        <taxon>Bacteria</taxon>
        <taxon>Pseudomonadati</taxon>
        <taxon>Pseudomonadota</taxon>
        <taxon>Gammaproteobacteria</taxon>
        <taxon>Alteromonadales</taxon>
        <taxon>Alteromonadaceae</taxon>
        <taxon>Halioxenophilus</taxon>
    </lineage>
</organism>
<evidence type="ECO:0000256" key="6">
    <source>
        <dbReference type="ARBA" id="ARBA00023204"/>
    </source>
</evidence>
<evidence type="ECO:0000256" key="4">
    <source>
        <dbReference type="ARBA" id="ARBA00022763"/>
    </source>
</evidence>
<name>A0AAV3TW37_9ALTE</name>
<dbReference type="InterPro" id="IPR037278">
    <property type="entry name" value="ARFGAP/RecO"/>
</dbReference>
<dbReference type="EMBL" id="BAABLX010000001">
    <property type="protein sequence ID" value="GAA4928733.1"/>
    <property type="molecule type" value="Genomic_DNA"/>
</dbReference>
<evidence type="ECO:0000313" key="11">
    <source>
        <dbReference type="Proteomes" id="UP001409585"/>
    </source>
</evidence>
<evidence type="ECO:0000256" key="2">
    <source>
        <dbReference type="ARBA" id="ARBA00007452"/>
    </source>
</evidence>
<dbReference type="InterPro" id="IPR042242">
    <property type="entry name" value="RecO_C"/>
</dbReference>
<dbReference type="SUPFAM" id="SSF50249">
    <property type="entry name" value="Nucleic acid-binding proteins"/>
    <property type="match status" value="1"/>
</dbReference>
<evidence type="ECO:0000259" key="9">
    <source>
        <dbReference type="Pfam" id="PF11967"/>
    </source>
</evidence>
<dbReference type="Gene3D" id="2.40.50.140">
    <property type="entry name" value="Nucleic acid-binding proteins"/>
    <property type="match status" value="1"/>
</dbReference>
<keyword evidence="6 8" id="KW-0234">DNA repair</keyword>
<dbReference type="SUPFAM" id="SSF57863">
    <property type="entry name" value="ArfGap/RecO-like zinc finger"/>
    <property type="match status" value="1"/>
</dbReference>
<dbReference type="GO" id="GO:0006302">
    <property type="term" value="P:double-strand break repair"/>
    <property type="evidence" value="ECO:0007669"/>
    <property type="project" value="TreeGrafter"/>
</dbReference>
<gene>
    <name evidence="8 10" type="primary">recO</name>
    <name evidence="10" type="ORF">GCM10025791_00460</name>
</gene>
<keyword evidence="4 8" id="KW-0227">DNA damage</keyword>
<comment type="similarity">
    <text evidence="2 8">Belongs to the RecO family.</text>
</comment>
<comment type="caution">
    <text evidence="10">The sequence shown here is derived from an EMBL/GenBank/DDBJ whole genome shotgun (WGS) entry which is preliminary data.</text>
</comment>
<evidence type="ECO:0000313" key="10">
    <source>
        <dbReference type="EMBL" id="GAA4928733.1"/>
    </source>
</evidence>
<protein>
    <recommendedName>
        <fullName evidence="3 8">DNA repair protein RecO</fullName>
    </recommendedName>
    <alternativeName>
        <fullName evidence="7 8">Recombination protein O</fullName>
    </alternativeName>
</protein>
<proteinExistence type="inferred from homology"/>
<dbReference type="Pfam" id="PF11967">
    <property type="entry name" value="RecO_N"/>
    <property type="match status" value="1"/>
</dbReference>
<dbReference type="InterPro" id="IPR003717">
    <property type="entry name" value="RecO"/>
</dbReference>